<reference evidence="1" key="2">
    <citation type="journal article" date="2020" name="Nat. Commun.">
        <title>Large-scale genome sequencing of mycorrhizal fungi provides insights into the early evolution of symbiotic traits.</title>
        <authorList>
            <person name="Miyauchi S."/>
            <person name="Kiss E."/>
            <person name="Kuo A."/>
            <person name="Drula E."/>
            <person name="Kohler A."/>
            <person name="Sanchez-Garcia M."/>
            <person name="Morin E."/>
            <person name="Andreopoulos B."/>
            <person name="Barry K.W."/>
            <person name="Bonito G."/>
            <person name="Buee M."/>
            <person name="Carver A."/>
            <person name="Chen C."/>
            <person name="Cichocki N."/>
            <person name="Clum A."/>
            <person name="Culley D."/>
            <person name="Crous P.W."/>
            <person name="Fauchery L."/>
            <person name="Girlanda M."/>
            <person name="Hayes R.D."/>
            <person name="Keri Z."/>
            <person name="LaButti K."/>
            <person name="Lipzen A."/>
            <person name="Lombard V."/>
            <person name="Magnuson J."/>
            <person name="Maillard F."/>
            <person name="Murat C."/>
            <person name="Nolan M."/>
            <person name="Ohm R.A."/>
            <person name="Pangilinan J."/>
            <person name="Pereira M.F."/>
            <person name="Perotto S."/>
            <person name="Peter M."/>
            <person name="Pfister S."/>
            <person name="Riley R."/>
            <person name="Sitrit Y."/>
            <person name="Stielow J.B."/>
            <person name="Szollosi G."/>
            <person name="Zifcakova L."/>
            <person name="Stursova M."/>
            <person name="Spatafora J.W."/>
            <person name="Tedersoo L."/>
            <person name="Vaario L.M."/>
            <person name="Yamada A."/>
            <person name="Yan M."/>
            <person name="Wang P."/>
            <person name="Xu J."/>
            <person name="Bruns T."/>
            <person name="Baldrian P."/>
            <person name="Vilgalys R."/>
            <person name="Dunand C."/>
            <person name="Henrissat B."/>
            <person name="Grigoriev I.V."/>
            <person name="Hibbett D."/>
            <person name="Nagy L.G."/>
            <person name="Martin F.M."/>
        </authorList>
    </citation>
    <scope>NUCLEOTIDE SEQUENCE</scope>
    <source>
        <strain evidence="1">P2</strain>
    </source>
</reference>
<evidence type="ECO:0000313" key="1">
    <source>
        <dbReference type="EMBL" id="KAF9644329.1"/>
    </source>
</evidence>
<organism evidence="1 2">
    <name type="scientific">Thelephora ganbajun</name>
    <name type="common">Ganba fungus</name>
    <dbReference type="NCBI Taxonomy" id="370292"/>
    <lineage>
        <taxon>Eukaryota</taxon>
        <taxon>Fungi</taxon>
        <taxon>Dikarya</taxon>
        <taxon>Basidiomycota</taxon>
        <taxon>Agaricomycotina</taxon>
        <taxon>Agaricomycetes</taxon>
        <taxon>Thelephorales</taxon>
        <taxon>Thelephoraceae</taxon>
        <taxon>Thelephora</taxon>
    </lineage>
</organism>
<name>A0ACB6Z482_THEGA</name>
<reference evidence="1" key="1">
    <citation type="submission" date="2019-10" db="EMBL/GenBank/DDBJ databases">
        <authorList>
            <consortium name="DOE Joint Genome Institute"/>
            <person name="Kuo A."/>
            <person name="Miyauchi S."/>
            <person name="Kiss E."/>
            <person name="Drula E."/>
            <person name="Kohler A."/>
            <person name="Sanchez-Garcia M."/>
            <person name="Andreopoulos B."/>
            <person name="Barry K.W."/>
            <person name="Bonito G."/>
            <person name="Buee M."/>
            <person name="Carver A."/>
            <person name="Chen C."/>
            <person name="Cichocki N."/>
            <person name="Clum A."/>
            <person name="Culley D."/>
            <person name="Crous P.W."/>
            <person name="Fauchery L."/>
            <person name="Girlanda M."/>
            <person name="Hayes R."/>
            <person name="Keri Z."/>
            <person name="Labutti K."/>
            <person name="Lipzen A."/>
            <person name="Lombard V."/>
            <person name="Magnuson J."/>
            <person name="Maillard F."/>
            <person name="Morin E."/>
            <person name="Murat C."/>
            <person name="Nolan M."/>
            <person name="Ohm R."/>
            <person name="Pangilinan J."/>
            <person name="Pereira M."/>
            <person name="Perotto S."/>
            <person name="Peter M."/>
            <person name="Riley R."/>
            <person name="Sitrit Y."/>
            <person name="Stielow B."/>
            <person name="Szollosi G."/>
            <person name="Zifcakova L."/>
            <person name="Stursova M."/>
            <person name="Spatafora J.W."/>
            <person name="Tedersoo L."/>
            <person name="Vaario L.-M."/>
            <person name="Yamada A."/>
            <person name="Yan M."/>
            <person name="Wang P."/>
            <person name="Xu J."/>
            <person name="Bruns T."/>
            <person name="Baldrian P."/>
            <person name="Vilgalys R."/>
            <person name="Henrissat B."/>
            <person name="Grigoriev I.V."/>
            <person name="Hibbett D."/>
            <person name="Nagy L.G."/>
            <person name="Martin F.M."/>
        </authorList>
    </citation>
    <scope>NUCLEOTIDE SEQUENCE</scope>
    <source>
        <strain evidence="1">P2</strain>
    </source>
</reference>
<gene>
    <name evidence="1" type="ORF">BDM02DRAFT_3150510</name>
</gene>
<protein>
    <submittedName>
        <fullName evidence="1">Alpha/beta-hydrolase</fullName>
    </submittedName>
</protein>
<evidence type="ECO:0000313" key="2">
    <source>
        <dbReference type="Proteomes" id="UP000886501"/>
    </source>
</evidence>
<dbReference type="EMBL" id="MU118146">
    <property type="protein sequence ID" value="KAF9644329.1"/>
    <property type="molecule type" value="Genomic_DNA"/>
</dbReference>
<sequence length="319" mass="33971">MLSSFFSTTSVFFLAAALLSASVGAIPLPGTPEVAESNIETRTVNLLSAADISSLTSFTQFARAAYCQQSKVESWSCGEACDAISGFKPTLTGGDGARVPLFFVGYWPQRNSVIVSHQGTDPTQLLSILNDLEIDQVKLSSSLFPGVPGNVLVHNGFKDAHSATASAILTEVKNLIRTKGANSVVTVGHSLGGAIAELDTVYLRLNLPSSVTVNGVTYGTPRVGNPAWANWFDSKVNGSFKRINHHADPIPIMPGRGMGYRHVSGEIHIDGSDHWNSCSGNDSTERGCTIDEVANIILSDLLDHLGPYQDVFIGSLFCN</sequence>
<accession>A0ACB6Z482</accession>
<keyword evidence="2" id="KW-1185">Reference proteome</keyword>
<proteinExistence type="predicted"/>
<comment type="caution">
    <text evidence="1">The sequence shown here is derived from an EMBL/GenBank/DDBJ whole genome shotgun (WGS) entry which is preliminary data.</text>
</comment>
<dbReference type="Proteomes" id="UP000886501">
    <property type="component" value="Unassembled WGS sequence"/>
</dbReference>